<dbReference type="InterPro" id="IPR053876">
    <property type="entry name" value="Phage_int_M"/>
</dbReference>
<name>A0A6J5EZJ8_9BURK</name>
<dbReference type="InterPro" id="IPR025166">
    <property type="entry name" value="Integrase_DNA_bind_dom"/>
</dbReference>
<evidence type="ECO:0000313" key="8">
    <source>
        <dbReference type="EMBL" id="CAB3770435.1"/>
    </source>
</evidence>
<dbReference type="InterPro" id="IPR011010">
    <property type="entry name" value="DNA_brk_join_enz"/>
</dbReference>
<dbReference type="Proteomes" id="UP000494329">
    <property type="component" value="Unassembled WGS sequence"/>
</dbReference>
<dbReference type="Gene3D" id="1.10.443.10">
    <property type="entry name" value="Intergrase catalytic core"/>
    <property type="match status" value="1"/>
</dbReference>
<dbReference type="RefSeq" id="WP_175114911.1">
    <property type="nucleotide sequence ID" value="NZ_CADIKF010000071.1"/>
</dbReference>
<keyword evidence="9" id="KW-1185">Reference proteome</keyword>
<keyword evidence="3 5" id="KW-0238">DNA-binding</keyword>
<dbReference type="InterPro" id="IPR038488">
    <property type="entry name" value="Integrase_DNA-bd_sf"/>
</dbReference>
<evidence type="ECO:0000256" key="3">
    <source>
        <dbReference type="ARBA" id="ARBA00023125"/>
    </source>
</evidence>
<evidence type="ECO:0000256" key="4">
    <source>
        <dbReference type="ARBA" id="ARBA00023172"/>
    </source>
</evidence>
<dbReference type="PANTHER" id="PTHR30629:SF2">
    <property type="entry name" value="PROPHAGE INTEGRASE INTS-RELATED"/>
    <property type="match status" value="1"/>
</dbReference>
<protein>
    <submittedName>
        <fullName evidence="8">Prophage integrase IntA</fullName>
    </submittedName>
</protein>
<dbReference type="EMBL" id="CADIKF010000071">
    <property type="protein sequence ID" value="CAB3770435.1"/>
    <property type="molecule type" value="Genomic_DNA"/>
</dbReference>
<sequence>MLTDAALRNLKPKSKIYKASDRDGMYVTVSTSGTVTFRYDYRLNGRRETLTLGRYGPDGISLAMARELLIDARKALLKGISPALEKQREKRRVTDIKTFGAAMGTFLAHARWADSTRAARKHIIDRDILPVFRNRLLTEIQPDDLRTLCSKVKERGAPATAVQIRDIVKQVYVYAIAHGEKVDNPADSVGPSTIATFVPKDRALSPLEIRLMVQQMESVATYPTIKLALRLILLTLVRKSELIQATWDEVDFENKTWTIPKQRMKGRNPHVVYLSRQALDIFVTLHACAAGSRFVFPSRYDAHRYMSNATLNRVTGLVAEAAQAKGLPLQSFTVHDLRRTGSTLLNEIGFNRDWIEKCLAHEEGRSSRAVYNKAEYGEQRRHMLQEWANMVGAWGEGQAYVPKLMPENIVVPALSATV</sequence>
<dbReference type="InterPro" id="IPR044068">
    <property type="entry name" value="CB"/>
</dbReference>
<evidence type="ECO:0000259" key="6">
    <source>
        <dbReference type="PROSITE" id="PS51898"/>
    </source>
</evidence>
<evidence type="ECO:0000256" key="1">
    <source>
        <dbReference type="ARBA" id="ARBA00008857"/>
    </source>
</evidence>
<organism evidence="8 9">
    <name type="scientific">Paraburkholderia solisilvae</name>
    <dbReference type="NCBI Taxonomy" id="624376"/>
    <lineage>
        <taxon>Bacteria</taxon>
        <taxon>Pseudomonadati</taxon>
        <taxon>Pseudomonadota</taxon>
        <taxon>Betaproteobacteria</taxon>
        <taxon>Burkholderiales</taxon>
        <taxon>Burkholderiaceae</taxon>
        <taxon>Paraburkholderia</taxon>
    </lineage>
</organism>
<feature type="domain" description="Tyr recombinase" evidence="6">
    <location>
        <begin position="199"/>
        <end position="384"/>
    </location>
</feature>
<keyword evidence="2" id="KW-0229">DNA integration</keyword>
<comment type="similarity">
    <text evidence="1">Belongs to the 'phage' integrase family.</text>
</comment>
<evidence type="ECO:0000256" key="5">
    <source>
        <dbReference type="PROSITE-ProRule" id="PRU01248"/>
    </source>
</evidence>
<dbReference type="PANTHER" id="PTHR30629">
    <property type="entry name" value="PROPHAGE INTEGRASE"/>
    <property type="match status" value="1"/>
</dbReference>
<proteinExistence type="inferred from homology"/>
<dbReference type="InterPro" id="IPR002104">
    <property type="entry name" value="Integrase_catalytic"/>
</dbReference>
<gene>
    <name evidence="8" type="primary">intA</name>
    <name evidence="8" type="ORF">LMG29739_05780</name>
</gene>
<dbReference type="Pfam" id="PF00589">
    <property type="entry name" value="Phage_integrase"/>
    <property type="match status" value="1"/>
</dbReference>
<dbReference type="InterPro" id="IPR013762">
    <property type="entry name" value="Integrase-like_cat_sf"/>
</dbReference>
<dbReference type="InterPro" id="IPR050808">
    <property type="entry name" value="Phage_Integrase"/>
</dbReference>
<dbReference type="PROSITE" id="PS51900">
    <property type="entry name" value="CB"/>
    <property type="match status" value="1"/>
</dbReference>
<dbReference type="AlphaFoldDB" id="A0A6J5EZJ8"/>
<accession>A0A6J5EZJ8</accession>
<dbReference type="Pfam" id="PF13356">
    <property type="entry name" value="Arm-DNA-bind_3"/>
    <property type="match status" value="1"/>
</dbReference>
<evidence type="ECO:0000313" key="9">
    <source>
        <dbReference type="Proteomes" id="UP000494329"/>
    </source>
</evidence>
<dbReference type="Gene3D" id="3.30.160.390">
    <property type="entry name" value="Integrase, DNA-binding domain"/>
    <property type="match status" value="1"/>
</dbReference>
<dbReference type="GO" id="GO:0015074">
    <property type="term" value="P:DNA integration"/>
    <property type="evidence" value="ECO:0007669"/>
    <property type="project" value="UniProtKB-KW"/>
</dbReference>
<feature type="domain" description="Core-binding (CB)" evidence="7">
    <location>
        <begin position="97"/>
        <end position="176"/>
    </location>
</feature>
<dbReference type="GO" id="GO:0003677">
    <property type="term" value="F:DNA binding"/>
    <property type="evidence" value="ECO:0007669"/>
    <property type="project" value="UniProtKB-UniRule"/>
</dbReference>
<dbReference type="Pfam" id="PF22022">
    <property type="entry name" value="Phage_int_M"/>
    <property type="match status" value="1"/>
</dbReference>
<dbReference type="InterPro" id="IPR010998">
    <property type="entry name" value="Integrase_recombinase_N"/>
</dbReference>
<evidence type="ECO:0000259" key="7">
    <source>
        <dbReference type="PROSITE" id="PS51900"/>
    </source>
</evidence>
<dbReference type="PROSITE" id="PS51898">
    <property type="entry name" value="TYR_RECOMBINASE"/>
    <property type="match status" value="1"/>
</dbReference>
<evidence type="ECO:0000256" key="2">
    <source>
        <dbReference type="ARBA" id="ARBA00022908"/>
    </source>
</evidence>
<reference evidence="8 9" key="1">
    <citation type="submission" date="2020-04" db="EMBL/GenBank/DDBJ databases">
        <authorList>
            <person name="De Canck E."/>
        </authorList>
    </citation>
    <scope>NUCLEOTIDE SEQUENCE [LARGE SCALE GENOMIC DNA]</scope>
    <source>
        <strain evidence="8 9">LMG 29739</strain>
    </source>
</reference>
<dbReference type="CDD" id="cd00801">
    <property type="entry name" value="INT_P4_C"/>
    <property type="match status" value="1"/>
</dbReference>
<dbReference type="Gene3D" id="1.10.150.130">
    <property type="match status" value="1"/>
</dbReference>
<keyword evidence="4" id="KW-0233">DNA recombination</keyword>
<dbReference type="GO" id="GO:0006310">
    <property type="term" value="P:DNA recombination"/>
    <property type="evidence" value="ECO:0007669"/>
    <property type="project" value="UniProtKB-KW"/>
</dbReference>
<dbReference type="SUPFAM" id="SSF56349">
    <property type="entry name" value="DNA breaking-rejoining enzymes"/>
    <property type="match status" value="1"/>
</dbReference>